<dbReference type="Proteomes" id="UP000285317">
    <property type="component" value="Chromosome"/>
</dbReference>
<evidence type="ECO:0008006" key="3">
    <source>
        <dbReference type="Google" id="ProtNLM"/>
    </source>
</evidence>
<gene>
    <name evidence="1" type="ORF">C1I64_03255</name>
</gene>
<dbReference type="EMBL" id="CP028137">
    <property type="protein sequence ID" value="AZZ51155.1"/>
    <property type="molecule type" value="Genomic_DNA"/>
</dbReference>
<name>A0A3T0SY01_9MICO</name>
<accession>A0A3T0SY01</accession>
<organism evidence="1 2">
    <name type="scientific">Rathayibacter festucae DSM 15932</name>
    <dbReference type="NCBI Taxonomy" id="1328866"/>
    <lineage>
        <taxon>Bacteria</taxon>
        <taxon>Bacillati</taxon>
        <taxon>Actinomycetota</taxon>
        <taxon>Actinomycetes</taxon>
        <taxon>Micrococcales</taxon>
        <taxon>Microbacteriaceae</taxon>
        <taxon>Rathayibacter</taxon>
    </lineage>
</organism>
<protein>
    <recommendedName>
        <fullName evidence="3">Glycosyl transferase family 1 domain-containing protein</fullName>
    </recommendedName>
</protein>
<proteinExistence type="predicted"/>
<reference evidence="1 2" key="1">
    <citation type="submission" date="2018-03" db="EMBL/GenBank/DDBJ databases">
        <title>Bacteriophage NCPPB3778 and a type I-E CRISPR drive the evolution of the US Biological Select Agent, Rathayibacter toxicus.</title>
        <authorList>
            <person name="Davis E.W.II."/>
            <person name="Tabima J.F."/>
            <person name="Weisberg A.J."/>
            <person name="Dantas Lopes L."/>
            <person name="Wiseman M.S."/>
            <person name="Wiseman M.S."/>
            <person name="Pupko T."/>
            <person name="Belcher M.S."/>
            <person name="Sechler A.J."/>
            <person name="Tancos M.A."/>
            <person name="Schroeder B.K."/>
            <person name="Murray T.D."/>
            <person name="Luster D.G."/>
            <person name="Schneider W.L."/>
            <person name="Rogers E."/>
            <person name="Andreote F.D."/>
            <person name="Grunwald N.J."/>
            <person name="Putnam M.L."/>
            <person name="Chang J.H."/>
        </authorList>
    </citation>
    <scope>NUCLEOTIDE SEQUENCE [LARGE SCALE GENOMIC DNA]</scope>
    <source>
        <strain evidence="1 2">DSM 15932</strain>
    </source>
</reference>
<dbReference type="KEGG" id="rfs:C1I64_03255"/>
<evidence type="ECO:0000313" key="1">
    <source>
        <dbReference type="EMBL" id="AZZ51155.1"/>
    </source>
</evidence>
<sequence>MHSRSALTVVETHAMGRMTTVLPHPIRNVSPPQEDLERGSAVRVLGQFKPDRDTALLEAIAAAGPKGAALEVWGRGWPKITGWDVHDGYVSEERLDELIRTAGAILIPYRRFYQSGIAMRALECRVPFVGPSESSLADLYGPASPLLVAPGDAQNVSAWWDAIRAAGAASPDELDAAAHVASRQVARAWESWLDQSRPTGKRRTR</sequence>
<dbReference type="SUPFAM" id="SSF53756">
    <property type="entry name" value="UDP-Glycosyltransferase/glycogen phosphorylase"/>
    <property type="match status" value="1"/>
</dbReference>
<evidence type="ECO:0000313" key="2">
    <source>
        <dbReference type="Proteomes" id="UP000285317"/>
    </source>
</evidence>
<dbReference type="AlphaFoldDB" id="A0A3T0SY01"/>
<dbReference type="Gene3D" id="3.40.50.2000">
    <property type="entry name" value="Glycogen Phosphorylase B"/>
    <property type="match status" value="1"/>
</dbReference>